<dbReference type="Proteomes" id="UP001142372">
    <property type="component" value="Unassembled WGS sequence"/>
</dbReference>
<dbReference type="EMBL" id="BSEN01000003">
    <property type="protein sequence ID" value="GLJ75409.1"/>
    <property type="molecule type" value="Genomic_DNA"/>
</dbReference>
<organism evidence="6 7">
    <name type="scientific">Leifsonia poae</name>
    <dbReference type="NCBI Taxonomy" id="110933"/>
    <lineage>
        <taxon>Bacteria</taxon>
        <taxon>Bacillati</taxon>
        <taxon>Actinomycetota</taxon>
        <taxon>Actinomycetes</taxon>
        <taxon>Micrococcales</taxon>
        <taxon>Microbacteriaceae</taxon>
        <taxon>Leifsonia</taxon>
    </lineage>
</organism>
<dbReference type="RefSeq" id="WP_271176090.1">
    <property type="nucleotide sequence ID" value="NZ_BAAAJO010000001.1"/>
</dbReference>
<reference evidence="6" key="2">
    <citation type="submission" date="2023-01" db="EMBL/GenBank/DDBJ databases">
        <authorList>
            <person name="Sun Q."/>
            <person name="Evtushenko L."/>
        </authorList>
    </citation>
    <scope>NUCLEOTIDE SEQUENCE</scope>
    <source>
        <strain evidence="6">VKM Ac-1401</strain>
    </source>
</reference>
<dbReference type="AlphaFoldDB" id="A0A9W6H7L2"/>
<accession>A0A9W6H7L2</accession>
<feature type="transmembrane region" description="Helical" evidence="5">
    <location>
        <begin position="21"/>
        <end position="42"/>
    </location>
</feature>
<protein>
    <recommendedName>
        <fullName evidence="8">Neutral zinc metallopeptidase</fullName>
    </recommendedName>
</protein>
<dbReference type="PANTHER" id="PTHR30168">
    <property type="entry name" value="PUTATIVE MEMBRANE PROTEIN YPFJ"/>
    <property type="match status" value="1"/>
</dbReference>
<reference evidence="6" key="1">
    <citation type="journal article" date="2014" name="Int. J. Syst. Evol. Microbiol.">
        <title>Complete genome sequence of Corynebacterium casei LMG S-19264T (=DSM 44701T), isolated from a smear-ripened cheese.</title>
        <authorList>
            <consortium name="US DOE Joint Genome Institute (JGI-PGF)"/>
            <person name="Walter F."/>
            <person name="Albersmeier A."/>
            <person name="Kalinowski J."/>
            <person name="Ruckert C."/>
        </authorList>
    </citation>
    <scope>NUCLEOTIDE SEQUENCE</scope>
    <source>
        <strain evidence="6">VKM Ac-1401</strain>
    </source>
</reference>
<keyword evidence="3 5" id="KW-1133">Transmembrane helix</keyword>
<evidence type="ECO:0000256" key="3">
    <source>
        <dbReference type="ARBA" id="ARBA00022989"/>
    </source>
</evidence>
<evidence type="ECO:0000256" key="1">
    <source>
        <dbReference type="ARBA" id="ARBA00004167"/>
    </source>
</evidence>
<evidence type="ECO:0000313" key="6">
    <source>
        <dbReference type="EMBL" id="GLJ75409.1"/>
    </source>
</evidence>
<gene>
    <name evidence="6" type="ORF">GCM10017584_09830</name>
</gene>
<evidence type="ECO:0008006" key="8">
    <source>
        <dbReference type="Google" id="ProtNLM"/>
    </source>
</evidence>
<comment type="subcellular location">
    <subcellularLocation>
        <location evidence="1">Membrane</location>
        <topology evidence="1">Single-pass membrane protein</topology>
    </subcellularLocation>
</comment>
<evidence type="ECO:0000313" key="7">
    <source>
        <dbReference type="Proteomes" id="UP001142372"/>
    </source>
</evidence>
<comment type="caution">
    <text evidence="6">The sequence shown here is derived from an EMBL/GenBank/DDBJ whole genome shotgun (WGS) entry which is preliminary data.</text>
</comment>
<dbReference type="PANTHER" id="PTHR30168:SF0">
    <property type="entry name" value="INNER MEMBRANE PROTEIN"/>
    <property type="match status" value="1"/>
</dbReference>
<evidence type="ECO:0000256" key="2">
    <source>
        <dbReference type="ARBA" id="ARBA00022692"/>
    </source>
</evidence>
<evidence type="ECO:0000256" key="5">
    <source>
        <dbReference type="SAM" id="Phobius"/>
    </source>
</evidence>
<keyword evidence="2 5" id="KW-0812">Transmembrane</keyword>
<dbReference type="GO" id="GO:0016020">
    <property type="term" value="C:membrane"/>
    <property type="evidence" value="ECO:0007669"/>
    <property type="project" value="UniProtKB-SubCell"/>
</dbReference>
<dbReference type="InterPro" id="IPR007343">
    <property type="entry name" value="Uncharacterised_pept_Zn_put"/>
</dbReference>
<proteinExistence type="predicted"/>
<dbReference type="Pfam" id="PF04228">
    <property type="entry name" value="Zn_peptidase"/>
    <property type="match status" value="1"/>
</dbReference>
<sequence>MTFDPNADISGGKVRRRGRTAGIAAGGVGVGAVLIFLVSQLLGVDLTQLAGGGTQGQTQQIGTGDQLETCLTGADANANIDCRMKGAAASLETYWTSEMPALGGAYHSPGFELFTGSTTTGCGAASSSTGPFYCPPDETIYVDTAFYDQLRSQFGASGGPLAEMYVVAHEWGHHIQNIGGIMTDHPSKATGAASDSVRLELQADCFAGAWAAAASSTTSPNGVRFLQPITKAQIADALNAASAVGDDRIQSASGGQVRQDTWTHGSSAQRQAWFTRGFGSGAKACDTFSVPAASL</sequence>
<keyword evidence="7" id="KW-1185">Reference proteome</keyword>
<keyword evidence="4 5" id="KW-0472">Membrane</keyword>
<evidence type="ECO:0000256" key="4">
    <source>
        <dbReference type="ARBA" id="ARBA00023136"/>
    </source>
</evidence>
<name>A0A9W6H7L2_9MICO</name>